<protein>
    <submittedName>
        <fullName evidence="14">TMEM175 family protein</fullName>
    </submittedName>
</protein>
<keyword evidence="9" id="KW-0406">Ion transport</keyword>
<dbReference type="RefSeq" id="WP_377390599.1">
    <property type="nucleotide sequence ID" value="NZ_JBHSAN010000024.1"/>
</dbReference>
<evidence type="ECO:0000256" key="2">
    <source>
        <dbReference type="ARBA" id="ARBA00006920"/>
    </source>
</evidence>
<keyword evidence="5 13" id="KW-0812">Transmembrane</keyword>
<feature type="transmembrane region" description="Helical" evidence="13">
    <location>
        <begin position="17"/>
        <end position="35"/>
    </location>
</feature>
<dbReference type="Proteomes" id="UP001597478">
    <property type="component" value="Unassembled WGS sequence"/>
</dbReference>
<evidence type="ECO:0000256" key="4">
    <source>
        <dbReference type="ARBA" id="ARBA00022538"/>
    </source>
</evidence>
<proteinExistence type="inferred from homology"/>
<evidence type="ECO:0000256" key="10">
    <source>
        <dbReference type="ARBA" id="ARBA00023136"/>
    </source>
</evidence>
<keyword evidence="15" id="KW-1185">Reference proteome</keyword>
<feature type="transmembrane region" description="Helical" evidence="13">
    <location>
        <begin position="156"/>
        <end position="173"/>
    </location>
</feature>
<keyword evidence="10 13" id="KW-0472">Membrane</keyword>
<evidence type="ECO:0000256" key="8">
    <source>
        <dbReference type="ARBA" id="ARBA00022989"/>
    </source>
</evidence>
<evidence type="ECO:0000313" key="14">
    <source>
        <dbReference type="EMBL" id="MFD2800812.1"/>
    </source>
</evidence>
<feature type="transmembrane region" description="Helical" evidence="13">
    <location>
        <begin position="55"/>
        <end position="71"/>
    </location>
</feature>
<evidence type="ECO:0000256" key="3">
    <source>
        <dbReference type="ARBA" id="ARBA00022448"/>
    </source>
</evidence>
<evidence type="ECO:0000256" key="13">
    <source>
        <dbReference type="SAM" id="Phobius"/>
    </source>
</evidence>
<keyword evidence="4" id="KW-0633">Potassium transport</keyword>
<comment type="subcellular location">
    <subcellularLocation>
        <location evidence="1">Membrane</location>
        <topology evidence="1">Multi-pass membrane protein</topology>
    </subcellularLocation>
</comment>
<evidence type="ECO:0000256" key="11">
    <source>
        <dbReference type="ARBA" id="ARBA00023303"/>
    </source>
</evidence>
<dbReference type="InterPro" id="IPR010617">
    <property type="entry name" value="TMEM175-like"/>
</dbReference>
<evidence type="ECO:0000256" key="5">
    <source>
        <dbReference type="ARBA" id="ARBA00022692"/>
    </source>
</evidence>
<keyword evidence="3" id="KW-0813">Transport</keyword>
<evidence type="ECO:0000313" key="15">
    <source>
        <dbReference type="Proteomes" id="UP001597478"/>
    </source>
</evidence>
<keyword evidence="7" id="KW-0630">Potassium</keyword>
<evidence type="ECO:0000256" key="9">
    <source>
        <dbReference type="ARBA" id="ARBA00023065"/>
    </source>
</evidence>
<evidence type="ECO:0000256" key="7">
    <source>
        <dbReference type="ARBA" id="ARBA00022958"/>
    </source>
</evidence>
<dbReference type="Pfam" id="PF06736">
    <property type="entry name" value="TMEM175"/>
    <property type="match status" value="1"/>
</dbReference>
<reference evidence="15" key="1">
    <citation type="journal article" date="2019" name="Int. J. Syst. Evol. Microbiol.">
        <title>The Global Catalogue of Microorganisms (GCM) 10K type strain sequencing project: providing services to taxonomists for standard genome sequencing and annotation.</title>
        <authorList>
            <consortium name="The Broad Institute Genomics Platform"/>
            <consortium name="The Broad Institute Genome Sequencing Center for Infectious Disease"/>
            <person name="Wu L."/>
            <person name="Ma J."/>
        </authorList>
    </citation>
    <scope>NUCLEOTIDE SEQUENCE [LARGE SCALE GENOMIC DNA]</scope>
    <source>
        <strain evidence="15">IBRC-M 10906</strain>
    </source>
</reference>
<accession>A0ABW5WCK4</accession>
<keyword evidence="6" id="KW-0631">Potassium channel</keyword>
<comment type="catalytic activity">
    <reaction evidence="12">
        <text>K(+)(in) = K(+)(out)</text>
        <dbReference type="Rhea" id="RHEA:29463"/>
        <dbReference type="ChEBI" id="CHEBI:29103"/>
    </reaction>
</comment>
<feature type="transmembrane region" description="Helical" evidence="13">
    <location>
        <begin position="83"/>
        <end position="103"/>
    </location>
</feature>
<keyword evidence="11" id="KW-0407">Ion channel</keyword>
<evidence type="ECO:0000256" key="1">
    <source>
        <dbReference type="ARBA" id="ARBA00004141"/>
    </source>
</evidence>
<dbReference type="EMBL" id="JBHUOF010000021">
    <property type="protein sequence ID" value="MFD2800812.1"/>
    <property type="molecule type" value="Genomic_DNA"/>
</dbReference>
<evidence type="ECO:0000256" key="6">
    <source>
        <dbReference type="ARBA" id="ARBA00022826"/>
    </source>
</evidence>
<gene>
    <name evidence="14" type="ORF">ACFS2C_15575</name>
</gene>
<comment type="caution">
    <text evidence="14">The sequence shown here is derived from an EMBL/GenBank/DDBJ whole genome shotgun (WGS) entry which is preliminary data.</text>
</comment>
<keyword evidence="8 13" id="KW-1133">Transmembrane helix</keyword>
<organism evidence="14 15">
    <name type="scientific">Prauserella oleivorans</name>
    <dbReference type="NCBI Taxonomy" id="1478153"/>
    <lineage>
        <taxon>Bacteria</taxon>
        <taxon>Bacillati</taxon>
        <taxon>Actinomycetota</taxon>
        <taxon>Actinomycetes</taxon>
        <taxon>Pseudonocardiales</taxon>
        <taxon>Pseudonocardiaceae</taxon>
        <taxon>Prauserella</taxon>
    </lineage>
</organism>
<name>A0ABW5WCK4_9PSEU</name>
<sequence length="205" mass="21897">MRADEGVTAAAQREQQFVDAVIAIAITLLALGLPLPEGATNDDLLRSAWGHRQDYAVFAISFVVIYVRWAGHHRVFRHVVATDGGMGLLTAAWLFLVVLTPFATEVLSGDGAFAVRFGFYALVQGAMSLVFVVMMRQVVRAGLARDGTPAGVFRRAATGSAVSAVAFVGSVPLSVVTPWAYACWALVPALGEVAARLRRRVRPAS</sequence>
<evidence type="ECO:0000256" key="12">
    <source>
        <dbReference type="ARBA" id="ARBA00034430"/>
    </source>
</evidence>
<comment type="similarity">
    <text evidence="2">Belongs to the TMEM175 family.</text>
</comment>
<feature type="transmembrane region" description="Helical" evidence="13">
    <location>
        <begin position="115"/>
        <end position="135"/>
    </location>
</feature>